<evidence type="ECO:0000313" key="1">
    <source>
        <dbReference type="EMBL" id="MFC3529847.1"/>
    </source>
</evidence>
<dbReference type="RefSeq" id="WP_374427607.1">
    <property type="nucleotide sequence ID" value="NZ_JBHRXJ010000015.1"/>
</dbReference>
<dbReference type="NCBIfam" id="TIGR03347">
    <property type="entry name" value="VI_chp_1"/>
    <property type="match status" value="1"/>
</dbReference>
<keyword evidence="2" id="KW-1185">Reference proteome</keyword>
<dbReference type="Pfam" id="PF06996">
    <property type="entry name" value="T6SS_TssG"/>
    <property type="match status" value="1"/>
</dbReference>
<organism evidence="1 2">
    <name type="scientific">Paracoccus mangrovi</name>
    <dbReference type="NCBI Taxonomy" id="1715645"/>
    <lineage>
        <taxon>Bacteria</taxon>
        <taxon>Pseudomonadati</taxon>
        <taxon>Pseudomonadota</taxon>
        <taxon>Alphaproteobacteria</taxon>
        <taxon>Rhodobacterales</taxon>
        <taxon>Paracoccaceae</taxon>
        <taxon>Paracoccus</taxon>
    </lineage>
</organism>
<gene>
    <name evidence="1" type="primary">tssG</name>
    <name evidence="1" type="ORF">ACFOMH_16860</name>
</gene>
<reference evidence="2" key="1">
    <citation type="journal article" date="2019" name="Int. J. Syst. Evol. Microbiol.">
        <title>The Global Catalogue of Microorganisms (GCM) 10K type strain sequencing project: providing services to taxonomists for standard genome sequencing and annotation.</title>
        <authorList>
            <consortium name="The Broad Institute Genomics Platform"/>
            <consortium name="The Broad Institute Genome Sequencing Center for Infectious Disease"/>
            <person name="Wu L."/>
            <person name="Ma J."/>
        </authorList>
    </citation>
    <scope>NUCLEOTIDE SEQUENCE [LARGE SCALE GENOMIC DNA]</scope>
    <source>
        <strain evidence="2">KCTC 42899</strain>
    </source>
</reference>
<accession>A0ABV7R9L4</accession>
<evidence type="ECO:0000313" key="2">
    <source>
        <dbReference type="Proteomes" id="UP001595721"/>
    </source>
</evidence>
<dbReference type="PANTHER" id="PTHR35564">
    <property type="match status" value="1"/>
</dbReference>
<dbReference type="InterPro" id="IPR010732">
    <property type="entry name" value="T6SS_TssG-like"/>
</dbReference>
<sequence length="335" mass="37127">MTKAGPMTGEAGFLALLRRLEREGEGRPRIGRSIRRAQDIVDIGQDPQLAFPAEEISAVTPADNARTNIRAQFMGFFGPQGALPLNTTEEVLRWQEEGEEAFVRFTDILSARFYQLFFRAWSDAHAITQHDRPDEDRFGTYVAAVAGIGSPAFQNHDSFPDIARLPLVPIFGGRVRSAVRLRQMLASYFGYDVDIAEHLPCWLEFEADDMRGLGQGGGLGQDVYLGARLQSVNEKICIRVKLPDAAEYRNFLPGQPRHLRLADLVFWYLGKCVEVDLALLLPPDAIPPARLGGDAAIGWLAAMRPEGISRVSDYIEVARFALTREGGAQTERGQA</sequence>
<dbReference type="Proteomes" id="UP001595721">
    <property type="component" value="Unassembled WGS sequence"/>
</dbReference>
<dbReference type="EMBL" id="JBHRXJ010000015">
    <property type="protein sequence ID" value="MFC3529847.1"/>
    <property type="molecule type" value="Genomic_DNA"/>
</dbReference>
<proteinExistence type="predicted"/>
<name>A0ABV7R9L4_9RHOB</name>
<dbReference type="PANTHER" id="PTHR35564:SF4">
    <property type="entry name" value="CYTOPLASMIC PROTEIN"/>
    <property type="match status" value="1"/>
</dbReference>
<protein>
    <submittedName>
        <fullName evidence="1">Type VI secretion system baseplate subunit TssG</fullName>
    </submittedName>
</protein>
<comment type="caution">
    <text evidence="1">The sequence shown here is derived from an EMBL/GenBank/DDBJ whole genome shotgun (WGS) entry which is preliminary data.</text>
</comment>